<keyword evidence="1 5" id="KW-0645">Protease</keyword>
<dbReference type="InterPro" id="IPR036852">
    <property type="entry name" value="Peptidase_S8/S53_dom_sf"/>
</dbReference>
<comment type="similarity">
    <text evidence="5">Belongs to the peptidase S8 family.</text>
</comment>
<keyword evidence="2 6" id="KW-0732">Signal</keyword>
<feature type="signal peptide" evidence="6">
    <location>
        <begin position="1"/>
        <end position="35"/>
    </location>
</feature>
<dbReference type="SUPFAM" id="SSF52743">
    <property type="entry name" value="Subtilisin-like"/>
    <property type="match status" value="1"/>
</dbReference>
<feature type="active site" description="Charge relay system" evidence="5">
    <location>
        <position position="129"/>
    </location>
</feature>
<keyword evidence="3 5" id="KW-0378">Hydrolase</keyword>
<dbReference type="Gene3D" id="3.40.50.200">
    <property type="entry name" value="Peptidase S8/S53 domain"/>
    <property type="match status" value="1"/>
</dbReference>
<dbReference type="Pfam" id="PF00082">
    <property type="entry name" value="Peptidase_S8"/>
    <property type="match status" value="1"/>
</dbReference>
<comment type="caution">
    <text evidence="8">The sequence shown here is derived from an EMBL/GenBank/DDBJ whole genome shotgun (WGS) entry which is preliminary data.</text>
</comment>
<evidence type="ECO:0000256" key="2">
    <source>
        <dbReference type="ARBA" id="ARBA00022729"/>
    </source>
</evidence>
<dbReference type="InterPro" id="IPR023827">
    <property type="entry name" value="Peptidase_S8_Asp-AS"/>
</dbReference>
<feature type="active site" description="Charge relay system" evidence="5">
    <location>
        <position position="343"/>
    </location>
</feature>
<keyword evidence="4 5" id="KW-0720">Serine protease</keyword>
<evidence type="ECO:0000313" key="8">
    <source>
        <dbReference type="EMBL" id="MCV2865785.1"/>
    </source>
</evidence>
<evidence type="ECO:0000256" key="6">
    <source>
        <dbReference type="SAM" id="SignalP"/>
    </source>
</evidence>
<reference evidence="8 9" key="1">
    <citation type="submission" date="2022-10" db="EMBL/GenBank/DDBJ databases">
        <title>Defluviimonas sp. nov., isolated from ocean surface water.</title>
        <authorList>
            <person name="He W."/>
            <person name="Wang L."/>
            <person name="Zhang D.-F."/>
        </authorList>
    </citation>
    <scope>NUCLEOTIDE SEQUENCE [LARGE SCALE GENOMIC DNA]</scope>
    <source>
        <strain evidence="8 9">WL0075</strain>
    </source>
</reference>
<dbReference type="CDD" id="cd04848">
    <property type="entry name" value="Peptidases_S8_Autotransporter_serine_protease_like"/>
    <property type="match status" value="1"/>
</dbReference>
<dbReference type="EMBL" id="JAOWLA010000012">
    <property type="protein sequence ID" value="MCV2865785.1"/>
    <property type="molecule type" value="Genomic_DNA"/>
</dbReference>
<evidence type="ECO:0000256" key="5">
    <source>
        <dbReference type="PROSITE-ProRule" id="PRU01240"/>
    </source>
</evidence>
<name>A0ABT2Z3R8_9RHOB</name>
<feature type="chain" id="PRO_5046349936" evidence="6">
    <location>
        <begin position="36"/>
        <end position="730"/>
    </location>
</feature>
<dbReference type="RefSeq" id="WP_263722310.1">
    <property type="nucleotide sequence ID" value="NZ_JAOWLA010000012.1"/>
</dbReference>
<dbReference type="PRINTS" id="PR00723">
    <property type="entry name" value="SUBTILISIN"/>
</dbReference>
<dbReference type="InterPro" id="IPR000209">
    <property type="entry name" value="Peptidase_S8/S53_dom"/>
</dbReference>
<dbReference type="InterPro" id="IPR015500">
    <property type="entry name" value="Peptidase_S8_subtilisin-rel"/>
</dbReference>
<feature type="domain" description="Peptidase S8/S53" evidence="7">
    <location>
        <begin position="120"/>
        <end position="404"/>
    </location>
</feature>
<dbReference type="PANTHER" id="PTHR42884">
    <property type="entry name" value="PROPROTEIN CONVERTASE SUBTILISIN/KEXIN-RELATED"/>
    <property type="match status" value="1"/>
</dbReference>
<evidence type="ECO:0000256" key="4">
    <source>
        <dbReference type="ARBA" id="ARBA00022825"/>
    </source>
</evidence>
<dbReference type="PANTHER" id="PTHR42884:SF14">
    <property type="entry name" value="NEUROENDOCRINE CONVERTASE 1"/>
    <property type="match status" value="1"/>
</dbReference>
<dbReference type="PROSITE" id="PS00137">
    <property type="entry name" value="SUBTILASE_HIS"/>
    <property type="match status" value="1"/>
</dbReference>
<dbReference type="InterPro" id="IPR022398">
    <property type="entry name" value="Peptidase_S8_His-AS"/>
</dbReference>
<evidence type="ECO:0000259" key="7">
    <source>
        <dbReference type="Pfam" id="PF00082"/>
    </source>
</evidence>
<gene>
    <name evidence="8" type="ORF">OE647_13720</name>
</gene>
<dbReference type="InterPro" id="IPR034061">
    <property type="entry name" value="Peptidases_S8_Autotransporter"/>
</dbReference>
<accession>A0ABT2Z3R8</accession>
<dbReference type="PROSITE" id="PS51892">
    <property type="entry name" value="SUBTILASE"/>
    <property type="match status" value="1"/>
</dbReference>
<evidence type="ECO:0000313" key="9">
    <source>
        <dbReference type="Proteomes" id="UP001652503"/>
    </source>
</evidence>
<feature type="active site" description="Charge relay system" evidence="5">
    <location>
        <position position="161"/>
    </location>
</feature>
<dbReference type="Proteomes" id="UP001652503">
    <property type="component" value="Unassembled WGS sequence"/>
</dbReference>
<organism evidence="8 9">
    <name type="scientific">Albidovulum sediminicola</name>
    <dbReference type="NCBI Taxonomy" id="2984331"/>
    <lineage>
        <taxon>Bacteria</taxon>
        <taxon>Pseudomonadati</taxon>
        <taxon>Pseudomonadota</taxon>
        <taxon>Alphaproteobacteria</taxon>
        <taxon>Rhodobacterales</taxon>
        <taxon>Paracoccaceae</taxon>
        <taxon>Albidovulum</taxon>
    </lineage>
</organism>
<protein>
    <submittedName>
        <fullName evidence="8">S8 family serine peptidase</fullName>
    </submittedName>
</protein>
<proteinExistence type="inferred from homology"/>
<sequence>MPEFVSERYSSAVQGPVRLALLRSTLCGTALLALAACGGGGDGDGGGSGSQDEYSVNVPVPPDSGGTGILGSYYVSTFAPYEALAAQLRTSALYTIQRIGASFAPIAARVEYAHAVGLTGKGQVISIVDAGFRKTHETIADSIIQIQPEAETSLDPDGRSHGTMVASIAAGYSDTIVGVAPNASLLLGSFNTDSTLARATNAALSNGAVAQNNSWGLVDGTTFGTLYATPENFQAVFGSGTAYTRALQAYSAQGVVVFAVSNDTTDTMAGLMEGLPLLMPELESGWLAVANALPDYDANGINSVQLVSAACLEAAAWCLLADGTWYGATASGDASYGIGYGSSFAAPQVTGALALLAEAFPNLTPHQLRLRLLASADNSFFTPDQWLEIENGLKHGYNDTYGHGFLDIRAALLPIGTPKVTLANGIAVTLEKPPVVAGSAFGDSISRSLSSVNISVTDSLDAEFRTPGGALTATAGLPELGTARLARAFSTGLEARRVASLGGFSDSFESFPGRTVTTRTADTRLSASVLMPEGGTGDYGISVSTALAEGPTRLDLGLKVARDQGTVLGLGDDGAGSDLFAVQLALSQELAGDTFVSLTGEVGRASLAQTEIFSDVSSASFDSVGLEVGRRNLATKGDRLAFGARLPMAVTSGKAEAVLPVFSRATGTTSYEPIAIDLAPEARQLDLSVSYQRPVGDNLELMLELVHSKNQGNRAGEQDSAAVLALTWAF</sequence>
<evidence type="ECO:0000256" key="1">
    <source>
        <dbReference type="ARBA" id="ARBA00022670"/>
    </source>
</evidence>
<keyword evidence="9" id="KW-1185">Reference proteome</keyword>
<dbReference type="PROSITE" id="PS00136">
    <property type="entry name" value="SUBTILASE_ASP"/>
    <property type="match status" value="1"/>
</dbReference>
<evidence type="ECO:0000256" key="3">
    <source>
        <dbReference type="ARBA" id="ARBA00022801"/>
    </source>
</evidence>